<dbReference type="AlphaFoldDB" id="D3G1M2"/>
<reference evidence="11 12" key="1">
    <citation type="journal article" date="2011" name="Environ. Microbiol.">
        <title>Genome of alkaliphilic Bacillus pseudofirmus OF4 reveals adaptations that support the ability to grow in an external pH range from 7.5 to 11.4.</title>
        <authorList>
            <person name="Janto B."/>
            <person name="Ahmed A."/>
            <person name="Ito M."/>
            <person name="Liu J."/>
            <person name="Hicks D.B."/>
            <person name="Pagni S."/>
            <person name="Fackelmayer O.J."/>
            <person name="Smith T.A."/>
            <person name="Earl J."/>
            <person name="Elbourne L.D."/>
            <person name="Hassan K."/>
            <person name="Paulsen I.T."/>
            <person name="Kolsto A.B."/>
            <person name="Tourasse N.J."/>
            <person name="Ehrlich G.D."/>
            <person name="Boissy R."/>
            <person name="Ivey D.M."/>
            <person name="Li G."/>
            <person name="Xue Y."/>
            <person name="Ma Y."/>
            <person name="Hu F.Z."/>
            <person name="Krulwich T.A."/>
        </authorList>
    </citation>
    <scope>NUCLEOTIDE SEQUENCE [LARGE SCALE GENOMIC DNA]</scope>
    <source>
        <strain evidence="12">ATCC BAA-2126 / JCM 17055 / OF4</strain>
    </source>
</reference>
<gene>
    <name evidence="11" type="primary">holA</name>
    <name evidence="11" type="ordered locus">BpOF4_21264</name>
</gene>
<comment type="similarity">
    <text evidence="7">Belongs to the DNA polymerase HolA subunit family.</text>
</comment>
<keyword evidence="6" id="KW-0239">DNA-directed DNA polymerase</keyword>
<dbReference type="InterPro" id="IPR010372">
    <property type="entry name" value="DNA_pol3_delta_N"/>
</dbReference>
<evidence type="ECO:0000313" key="12">
    <source>
        <dbReference type="Proteomes" id="UP000001544"/>
    </source>
</evidence>
<feature type="domain" description="DNA polymerase III delta subunit-like C-terminal" evidence="10">
    <location>
        <begin position="201"/>
        <end position="319"/>
    </location>
</feature>
<evidence type="ECO:0000259" key="10">
    <source>
        <dbReference type="Pfam" id="PF21694"/>
    </source>
</evidence>
<dbReference type="Gene3D" id="1.20.272.10">
    <property type="match status" value="1"/>
</dbReference>
<evidence type="ECO:0000256" key="6">
    <source>
        <dbReference type="ARBA" id="ARBA00022932"/>
    </source>
</evidence>
<dbReference type="Gene3D" id="1.10.8.60">
    <property type="match status" value="1"/>
</dbReference>
<keyword evidence="5" id="KW-0235">DNA replication</keyword>
<keyword evidence="12" id="KW-1185">Reference proteome</keyword>
<proteinExistence type="inferred from homology"/>
<dbReference type="GO" id="GO:0003887">
    <property type="term" value="F:DNA-directed DNA polymerase activity"/>
    <property type="evidence" value="ECO:0007669"/>
    <property type="project" value="UniProtKB-KW"/>
</dbReference>
<geneLocation type="plasmid" evidence="11 12">
    <name>pBpOF4-01</name>
</geneLocation>
<dbReference type="GO" id="GO:0003677">
    <property type="term" value="F:DNA binding"/>
    <property type="evidence" value="ECO:0007669"/>
    <property type="project" value="InterPro"/>
</dbReference>
<evidence type="ECO:0000256" key="2">
    <source>
        <dbReference type="ARBA" id="ARBA00017703"/>
    </source>
</evidence>
<evidence type="ECO:0000256" key="5">
    <source>
        <dbReference type="ARBA" id="ARBA00022705"/>
    </source>
</evidence>
<evidence type="ECO:0000256" key="7">
    <source>
        <dbReference type="ARBA" id="ARBA00034754"/>
    </source>
</evidence>
<feature type="domain" description="DNA polymerase III delta N-terminal" evidence="9">
    <location>
        <begin position="5"/>
        <end position="125"/>
    </location>
</feature>
<accession>D3G1M2</accession>
<evidence type="ECO:0000256" key="4">
    <source>
        <dbReference type="ARBA" id="ARBA00022695"/>
    </source>
</evidence>
<dbReference type="NCBIfam" id="TIGR01128">
    <property type="entry name" value="holA"/>
    <property type="match status" value="1"/>
</dbReference>
<dbReference type="KEGG" id="bpf:BpOF4_21264"/>
<dbReference type="PANTHER" id="PTHR34388:SF1">
    <property type="entry name" value="DNA POLYMERASE III SUBUNIT DELTA"/>
    <property type="match status" value="1"/>
</dbReference>
<protein>
    <recommendedName>
        <fullName evidence="2">DNA polymerase III subunit delta</fullName>
        <ecNumber evidence="1">2.7.7.7</ecNumber>
    </recommendedName>
</protein>
<dbReference type="InterPro" id="IPR005790">
    <property type="entry name" value="DNA_polIII_delta"/>
</dbReference>
<dbReference type="SUPFAM" id="SSF48019">
    <property type="entry name" value="post-AAA+ oligomerization domain-like"/>
    <property type="match status" value="1"/>
</dbReference>
<evidence type="ECO:0000256" key="3">
    <source>
        <dbReference type="ARBA" id="ARBA00022679"/>
    </source>
</evidence>
<dbReference type="EC" id="2.7.7.7" evidence="1"/>
<keyword evidence="4" id="KW-0548">Nucleotidyltransferase</keyword>
<dbReference type="Proteomes" id="UP000001544">
    <property type="component" value="Plasmid pBpOF4-01"/>
</dbReference>
<dbReference type="InterPro" id="IPR027417">
    <property type="entry name" value="P-loop_NTPase"/>
</dbReference>
<dbReference type="Pfam" id="PF06144">
    <property type="entry name" value="DNA_pol3_delta"/>
    <property type="match status" value="1"/>
</dbReference>
<dbReference type="GO" id="GO:0006261">
    <property type="term" value="P:DNA-templated DNA replication"/>
    <property type="evidence" value="ECO:0007669"/>
    <property type="project" value="TreeGrafter"/>
</dbReference>
<dbReference type="RefSeq" id="WP_012961157.1">
    <property type="nucleotide sequence ID" value="NC_013792.1"/>
</dbReference>
<dbReference type="eggNOG" id="COG1466">
    <property type="taxonomic scope" value="Bacteria"/>
</dbReference>
<keyword evidence="11" id="KW-0614">Plasmid</keyword>
<dbReference type="Gene3D" id="3.40.50.300">
    <property type="entry name" value="P-loop containing nucleotide triphosphate hydrolases"/>
    <property type="match status" value="1"/>
</dbReference>
<comment type="catalytic activity">
    <reaction evidence="8">
        <text>DNA(n) + a 2'-deoxyribonucleoside 5'-triphosphate = DNA(n+1) + diphosphate</text>
        <dbReference type="Rhea" id="RHEA:22508"/>
        <dbReference type="Rhea" id="RHEA-COMP:17339"/>
        <dbReference type="Rhea" id="RHEA-COMP:17340"/>
        <dbReference type="ChEBI" id="CHEBI:33019"/>
        <dbReference type="ChEBI" id="CHEBI:61560"/>
        <dbReference type="ChEBI" id="CHEBI:173112"/>
        <dbReference type="EC" id="2.7.7.7"/>
    </reaction>
</comment>
<evidence type="ECO:0000259" key="9">
    <source>
        <dbReference type="Pfam" id="PF06144"/>
    </source>
</evidence>
<evidence type="ECO:0000313" key="11">
    <source>
        <dbReference type="EMBL" id="ADC52248.1"/>
    </source>
</evidence>
<dbReference type="PANTHER" id="PTHR34388">
    <property type="entry name" value="DNA POLYMERASE III SUBUNIT DELTA"/>
    <property type="match status" value="1"/>
</dbReference>
<dbReference type="EMBL" id="CP001879">
    <property type="protein sequence ID" value="ADC52248.1"/>
    <property type="molecule type" value="Genomic_DNA"/>
</dbReference>
<organism evidence="11 12">
    <name type="scientific">Alkalihalophilus pseudofirmus (strain ATCC BAA-2126 / JCM 17055 / OF4)</name>
    <name type="common">Bacillus pseudofirmus</name>
    <dbReference type="NCBI Taxonomy" id="398511"/>
    <lineage>
        <taxon>Bacteria</taxon>
        <taxon>Bacillati</taxon>
        <taxon>Bacillota</taxon>
        <taxon>Bacilli</taxon>
        <taxon>Bacillales</taxon>
        <taxon>Bacillaceae</taxon>
        <taxon>Alkalihalophilus</taxon>
    </lineage>
</organism>
<sequence length="321" mass="36331">MKPIYLIFGDEPFLIEDNRFRITHEAVGEVDEFNSSSFDMEEDELTKAIGDAQTLSFMGGHRIVTLKNCTFLTGNKTKLEQDLDALIRYVEEPNDMATLVLTLHADKLDARKKISKILKKSENVEIITCQSLPPHKLKQWIQAEAESQAAGIDPIAVESLIKLLGSDLTALKQEIQKISLYNEGAIISEEHISQLVTSNIEESIFVLIDKIIKKDKQQAIELLSDMLKKKEEPIKIIALLVRQIRLILLVGELSSRGKSINQIAKELNMHSYPVQLAAENTQYYDPKSLQKHLVDLIYIDHQIKRGQTSKTIALEQFIAVI</sequence>
<dbReference type="Pfam" id="PF21694">
    <property type="entry name" value="DNA_pol3_delta_C"/>
    <property type="match status" value="1"/>
</dbReference>
<keyword evidence="3" id="KW-0808">Transferase</keyword>
<evidence type="ECO:0000256" key="8">
    <source>
        <dbReference type="ARBA" id="ARBA00049244"/>
    </source>
</evidence>
<evidence type="ECO:0000256" key="1">
    <source>
        <dbReference type="ARBA" id="ARBA00012417"/>
    </source>
</evidence>
<dbReference type="InterPro" id="IPR048466">
    <property type="entry name" value="DNA_pol3_delta-like_C"/>
</dbReference>
<name>D3G1M2_ALKPO</name>
<dbReference type="SUPFAM" id="SSF52540">
    <property type="entry name" value="P-loop containing nucleoside triphosphate hydrolases"/>
    <property type="match status" value="1"/>
</dbReference>
<dbReference type="HOGENOM" id="CLU_044694_2_1_9"/>
<dbReference type="InterPro" id="IPR008921">
    <property type="entry name" value="DNA_pol3_clamp-load_cplx_C"/>
</dbReference>
<dbReference type="GO" id="GO:0009360">
    <property type="term" value="C:DNA polymerase III complex"/>
    <property type="evidence" value="ECO:0007669"/>
    <property type="project" value="InterPro"/>
</dbReference>